<reference evidence="3" key="1">
    <citation type="journal article" date="2012" name="Science">
        <title>The Paleozoic origin of enzymatic lignin decomposition reconstructed from 31 fungal genomes.</title>
        <authorList>
            <person name="Floudas D."/>
            <person name="Binder M."/>
            <person name="Riley R."/>
            <person name="Barry K."/>
            <person name="Blanchette R.A."/>
            <person name="Henrissat B."/>
            <person name="Martinez A.T."/>
            <person name="Otillar R."/>
            <person name="Spatafora J.W."/>
            <person name="Yadav J.S."/>
            <person name="Aerts A."/>
            <person name="Benoit I."/>
            <person name="Boyd A."/>
            <person name="Carlson A."/>
            <person name="Copeland A."/>
            <person name="Coutinho P.M."/>
            <person name="de Vries R.P."/>
            <person name="Ferreira P."/>
            <person name="Findley K."/>
            <person name="Foster B."/>
            <person name="Gaskell J."/>
            <person name="Glotzer D."/>
            <person name="Gorecki P."/>
            <person name="Heitman J."/>
            <person name="Hesse C."/>
            <person name="Hori C."/>
            <person name="Igarashi K."/>
            <person name="Jurgens J.A."/>
            <person name="Kallen N."/>
            <person name="Kersten P."/>
            <person name="Kohler A."/>
            <person name="Kuees U."/>
            <person name="Kumar T.K.A."/>
            <person name="Kuo A."/>
            <person name="LaButti K."/>
            <person name="Larrondo L.F."/>
            <person name="Lindquist E."/>
            <person name="Ling A."/>
            <person name="Lombard V."/>
            <person name="Lucas S."/>
            <person name="Lundell T."/>
            <person name="Martin R."/>
            <person name="McLaughlin D.J."/>
            <person name="Morgenstern I."/>
            <person name="Morin E."/>
            <person name="Murat C."/>
            <person name="Nagy L.G."/>
            <person name="Nolan M."/>
            <person name="Ohm R.A."/>
            <person name="Patyshakuliyeva A."/>
            <person name="Rokas A."/>
            <person name="Ruiz-Duenas F.J."/>
            <person name="Sabat G."/>
            <person name="Salamov A."/>
            <person name="Samejima M."/>
            <person name="Schmutz J."/>
            <person name="Slot J.C."/>
            <person name="St John F."/>
            <person name="Stenlid J."/>
            <person name="Sun H."/>
            <person name="Sun S."/>
            <person name="Syed K."/>
            <person name="Tsang A."/>
            <person name="Wiebenga A."/>
            <person name="Young D."/>
            <person name="Pisabarro A."/>
            <person name="Eastwood D.C."/>
            <person name="Martin F."/>
            <person name="Cullen D."/>
            <person name="Grigoriev I.V."/>
            <person name="Hibbett D.S."/>
        </authorList>
    </citation>
    <scope>NUCLEOTIDE SEQUENCE [LARGE SCALE GENOMIC DNA]</scope>
    <source>
        <strain evidence="3">RWD-64-598 SS2</strain>
    </source>
</reference>
<dbReference type="GeneID" id="19208924"/>
<accession>A0A5M3MUF8</accession>
<feature type="compositionally biased region" description="Basic and acidic residues" evidence="1">
    <location>
        <begin position="122"/>
        <end position="135"/>
    </location>
</feature>
<dbReference type="EMBL" id="JH711576">
    <property type="protein sequence ID" value="EIW82680.1"/>
    <property type="molecule type" value="Genomic_DNA"/>
</dbReference>
<dbReference type="KEGG" id="cput:CONPUDRAFT_71419"/>
<dbReference type="Proteomes" id="UP000053558">
    <property type="component" value="Unassembled WGS sequence"/>
</dbReference>
<dbReference type="RefSeq" id="XP_007766424.1">
    <property type="nucleotide sequence ID" value="XM_007768234.1"/>
</dbReference>
<evidence type="ECO:0000313" key="2">
    <source>
        <dbReference type="EMBL" id="EIW82680.1"/>
    </source>
</evidence>
<evidence type="ECO:0000256" key="1">
    <source>
        <dbReference type="SAM" id="MobiDB-lite"/>
    </source>
</evidence>
<gene>
    <name evidence="2" type="ORF">CONPUDRAFT_71419</name>
</gene>
<dbReference type="AlphaFoldDB" id="A0A5M3MUF8"/>
<keyword evidence="3" id="KW-1185">Reference proteome</keyword>
<evidence type="ECO:0000313" key="3">
    <source>
        <dbReference type="Proteomes" id="UP000053558"/>
    </source>
</evidence>
<comment type="caution">
    <text evidence="2">The sequence shown here is derived from an EMBL/GenBank/DDBJ whole genome shotgun (WGS) entry which is preliminary data.</text>
</comment>
<sequence length="189" mass="20937">MATSCIGVFTNARPYLLGVSTAQMKLDFALTFLTKAEEQVKRDELSVSHVNDVLAMLAERLDTHKALQERVAQSSFLSWLWYANDAELTQHVEKCRDTYELAMSCSNAAEGYGQQNVPGQSEAHDPSTRAQREASYRAPANSPMVTLGAFARIGTLHIQLGNDNCGPILIASQRVSRKQSENQRCQESE</sequence>
<proteinExistence type="predicted"/>
<protein>
    <submittedName>
        <fullName evidence="2">Uncharacterized protein</fullName>
    </submittedName>
</protein>
<name>A0A5M3MUF8_CONPW</name>
<feature type="region of interest" description="Disordered" evidence="1">
    <location>
        <begin position="112"/>
        <end position="139"/>
    </location>
</feature>
<organism evidence="2 3">
    <name type="scientific">Coniophora puteana (strain RWD-64-598)</name>
    <name type="common">Brown rot fungus</name>
    <dbReference type="NCBI Taxonomy" id="741705"/>
    <lineage>
        <taxon>Eukaryota</taxon>
        <taxon>Fungi</taxon>
        <taxon>Dikarya</taxon>
        <taxon>Basidiomycota</taxon>
        <taxon>Agaricomycotina</taxon>
        <taxon>Agaricomycetes</taxon>
        <taxon>Agaricomycetidae</taxon>
        <taxon>Boletales</taxon>
        <taxon>Coniophorineae</taxon>
        <taxon>Coniophoraceae</taxon>
        <taxon>Coniophora</taxon>
    </lineage>
</organism>